<evidence type="ECO:0000256" key="7">
    <source>
        <dbReference type="ARBA" id="ARBA00023010"/>
    </source>
</evidence>
<name>A0A3M9MJ65_9MICO</name>
<dbReference type="InterPro" id="IPR006312">
    <property type="entry name" value="TatA/E"/>
</dbReference>
<keyword evidence="5 9" id="KW-0653">Protein transport</keyword>
<dbReference type="Pfam" id="PF02416">
    <property type="entry name" value="TatA_B_E"/>
    <property type="match status" value="1"/>
</dbReference>
<dbReference type="PANTHER" id="PTHR42982">
    <property type="entry name" value="SEC-INDEPENDENT PROTEIN TRANSLOCASE PROTEIN TATA"/>
    <property type="match status" value="1"/>
</dbReference>
<dbReference type="AlphaFoldDB" id="A0A3M9MJ65"/>
<sequence length="152" mass="16094">MFRGAIEPWHILILVLIVVILFGWKKLPDAARSLGRSARILKSELGDDNATKSSASNQTVPGQTQPPAGAAPGEAPIPGAAPYQQQGQPTAQGYPQQGFPQQPQQGYPQQGYPQQQPQGYSQPNPGFPQAPQGDQQAPAGYPQQGSNQGNGN</sequence>
<evidence type="ECO:0000256" key="4">
    <source>
        <dbReference type="ARBA" id="ARBA00022692"/>
    </source>
</evidence>
<feature type="transmembrane region" description="Helical" evidence="9">
    <location>
        <begin position="6"/>
        <end position="24"/>
    </location>
</feature>
<dbReference type="HAMAP" id="MF_00236">
    <property type="entry name" value="TatA_E"/>
    <property type="match status" value="1"/>
</dbReference>
<dbReference type="EMBL" id="RJJQ01000002">
    <property type="protein sequence ID" value="RNI24893.1"/>
    <property type="molecule type" value="Genomic_DNA"/>
</dbReference>
<comment type="caution">
    <text evidence="11">The sequence shown here is derived from an EMBL/GenBank/DDBJ whole genome shotgun (WGS) entry which is preliminary data.</text>
</comment>
<dbReference type="GO" id="GO:0033281">
    <property type="term" value="C:TAT protein transport complex"/>
    <property type="evidence" value="ECO:0007669"/>
    <property type="project" value="UniProtKB-UniRule"/>
</dbReference>
<comment type="function">
    <text evidence="9">Part of the twin-arginine translocation (Tat) system that transports large folded proteins containing a characteristic twin-arginine motif in their signal peptide across membranes. TatA could form the protein-conducting channel of the Tat system.</text>
</comment>
<evidence type="ECO:0000256" key="2">
    <source>
        <dbReference type="ARBA" id="ARBA00022448"/>
    </source>
</evidence>
<evidence type="ECO:0000256" key="9">
    <source>
        <dbReference type="HAMAP-Rule" id="MF_00236"/>
    </source>
</evidence>
<dbReference type="Gene3D" id="1.20.5.3310">
    <property type="match status" value="1"/>
</dbReference>
<evidence type="ECO:0000256" key="6">
    <source>
        <dbReference type="ARBA" id="ARBA00022989"/>
    </source>
</evidence>
<evidence type="ECO:0000313" key="12">
    <source>
        <dbReference type="Proteomes" id="UP000271678"/>
    </source>
</evidence>
<keyword evidence="3 9" id="KW-1003">Cell membrane</keyword>
<keyword evidence="8 9" id="KW-0472">Membrane</keyword>
<keyword evidence="4 9" id="KW-0812">Transmembrane</keyword>
<dbReference type="PANTHER" id="PTHR42982:SF8">
    <property type="entry name" value="SEC-INDEPENDENT PROTEIN TRANSLOCASE PROTEIN TATA"/>
    <property type="match status" value="1"/>
</dbReference>
<reference evidence="11 12" key="1">
    <citation type="submission" date="2018-11" db="EMBL/GenBank/DDBJ databases">
        <title>Draft genome of Simplicispira Flexivirga sp. BO-16.</title>
        <authorList>
            <person name="Im W.T."/>
        </authorList>
    </citation>
    <scope>NUCLEOTIDE SEQUENCE [LARGE SCALE GENOMIC DNA]</scope>
    <source>
        <strain evidence="11 12">BO-16</strain>
    </source>
</reference>
<dbReference type="OrthoDB" id="5245163at2"/>
<keyword evidence="12" id="KW-1185">Reference proteome</keyword>
<dbReference type="GO" id="GO:0043953">
    <property type="term" value="P:protein transport by the Tat complex"/>
    <property type="evidence" value="ECO:0007669"/>
    <property type="project" value="UniProtKB-UniRule"/>
</dbReference>
<feature type="compositionally biased region" description="Polar residues" evidence="10">
    <location>
        <begin position="51"/>
        <end position="65"/>
    </location>
</feature>
<keyword evidence="7 9" id="KW-0811">Translocation</keyword>
<dbReference type="NCBIfam" id="NF001854">
    <property type="entry name" value="PRK00575.1"/>
    <property type="match status" value="1"/>
</dbReference>
<dbReference type="GO" id="GO:0008320">
    <property type="term" value="F:protein transmembrane transporter activity"/>
    <property type="evidence" value="ECO:0007669"/>
    <property type="project" value="UniProtKB-UniRule"/>
</dbReference>
<comment type="subcellular location">
    <subcellularLocation>
        <location evidence="1 9">Cell membrane</location>
        <topology evidence="1 9">Single-pass membrane protein</topology>
    </subcellularLocation>
</comment>
<keyword evidence="6 9" id="KW-1133">Transmembrane helix</keyword>
<feature type="region of interest" description="Disordered" evidence="10">
    <location>
        <begin position="43"/>
        <end position="152"/>
    </location>
</feature>
<comment type="similarity">
    <text evidence="9">Belongs to the TatA/E family.</text>
</comment>
<feature type="compositionally biased region" description="Low complexity" evidence="10">
    <location>
        <begin position="66"/>
        <end position="145"/>
    </location>
</feature>
<dbReference type="RefSeq" id="WP_123270181.1">
    <property type="nucleotide sequence ID" value="NZ_RJJQ01000002.1"/>
</dbReference>
<evidence type="ECO:0000256" key="3">
    <source>
        <dbReference type="ARBA" id="ARBA00022475"/>
    </source>
</evidence>
<comment type="subunit">
    <text evidence="9">The Tat system comprises two distinct complexes: a TatABC complex, containing multiple copies of TatA, TatB and TatC subunits, and a separate TatA complex, containing only TatA subunits. Substrates initially bind to the TatABC complex, which probably triggers association of the separate TatA complex to form the active translocon.</text>
</comment>
<proteinExistence type="inferred from homology"/>
<protein>
    <recommendedName>
        <fullName evidence="9">Sec-independent protein translocase protein TatA</fullName>
    </recommendedName>
</protein>
<dbReference type="InterPro" id="IPR003369">
    <property type="entry name" value="TatA/B/E"/>
</dbReference>
<gene>
    <name evidence="9 11" type="primary">tatA</name>
    <name evidence="11" type="ORF">EFY87_04205</name>
</gene>
<evidence type="ECO:0000256" key="10">
    <source>
        <dbReference type="SAM" id="MobiDB-lite"/>
    </source>
</evidence>
<evidence type="ECO:0000256" key="1">
    <source>
        <dbReference type="ARBA" id="ARBA00004162"/>
    </source>
</evidence>
<keyword evidence="2 9" id="KW-0813">Transport</keyword>
<evidence type="ECO:0000256" key="8">
    <source>
        <dbReference type="ARBA" id="ARBA00023136"/>
    </source>
</evidence>
<evidence type="ECO:0000256" key="5">
    <source>
        <dbReference type="ARBA" id="ARBA00022927"/>
    </source>
</evidence>
<organism evidence="11 12">
    <name type="scientific">Flexivirga caeni</name>
    <dbReference type="NCBI Taxonomy" id="2294115"/>
    <lineage>
        <taxon>Bacteria</taxon>
        <taxon>Bacillati</taxon>
        <taxon>Actinomycetota</taxon>
        <taxon>Actinomycetes</taxon>
        <taxon>Micrococcales</taxon>
        <taxon>Dermacoccaceae</taxon>
        <taxon>Flexivirga</taxon>
    </lineage>
</organism>
<dbReference type="Proteomes" id="UP000271678">
    <property type="component" value="Unassembled WGS sequence"/>
</dbReference>
<evidence type="ECO:0000313" key="11">
    <source>
        <dbReference type="EMBL" id="RNI24893.1"/>
    </source>
</evidence>
<accession>A0A3M9MJ65</accession>